<dbReference type="InterPro" id="IPR011128">
    <property type="entry name" value="G3P_DH_NAD-dep_N"/>
</dbReference>
<feature type="binding site" evidence="13">
    <location>
        <position position="62"/>
    </location>
    <ligand>
        <name>NADPH</name>
        <dbReference type="ChEBI" id="CHEBI:57783"/>
    </ligand>
</feature>
<feature type="binding site" evidence="13">
    <location>
        <position position="45"/>
    </location>
    <ligand>
        <name>NADPH</name>
        <dbReference type="ChEBI" id="CHEBI:57783"/>
    </ligand>
</feature>
<evidence type="ECO:0000256" key="7">
    <source>
        <dbReference type="ARBA" id="ARBA00023209"/>
    </source>
</evidence>
<evidence type="ECO:0000256" key="11">
    <source>
        <dbReference type="ARBA" id="ARBA00069372"/>
    </source>
</evidence>
<comment type="pathway">
    <text evidence="13">Membrane lipid metabolism; glycerophospholipid metabolism.</text>
</comment>
<feature type="binding site" evidence="13">
    <location>
        <position position="266"/>
    </location>
    <ligand>
        <name>sn-glycerol 3-phosphate</name>
        <dbReference type="ChEBI" id="CHEBI:57597"/>
    </ligand>
</feature>
<feature type="binding site" evidence="13">
    <location>
        <position position="24"/>
    </location>
    <ligand>
        <name>NADPH</name>
        <dbReference type="ChEBI" id="CHEBI:57783"/>
    </ligand>
</feature>
<dbReference type="OrthoDB" id="9812273at2"/>
<dbReference type="GO" id="GO:0046168">
    <property type="term" value="P:glycerol-3-phosphate catabolic process"/>
    <property type="evidence" value="ECO:0007669"/>
    <property type="project" value="InterPro"/>
</dbReference>
<evidence type="ECO:0000259" key="19">
    <source>
        <dbReference type="Pfam" id="PF07479"/>
    </source>
</evidence>
<dbReference type="GO" id="GO:0005829">
    <property type="term" value="C:cytosol"/>
    <property type="evidence" value="ECO:0007669"/>
    <property type="project" value="TreeGrafter"/>
</dbReference>
<dbReference type="Proteomes" id="UP000196573">
    <property type="component" value="Unassembled WGS sequence"/>
</dbReference>
<reference evidence="20 21" key="1">
    <citation type="submission" date="2017-03" db="EMBL/GenBank/DDBJ databases">
        <authorList>
            <person name="Afonso C.L."/>
            <person name="Miller P.J."/>
            <person name="Scott M.A."/>
            <person name="Spackman E."/>
            <person name="Goraichik I."/>
            <person name="Dimitrov K.M."/>
            <person name="Suarez D.L."/>
            <person name="Swayne D.E."/>
        </authorList>
    </citation>
    <scope>NUCLEOTIDE SEQUENCE [LARGE SCALE GENOMIC DNA]</scope>
    <source>
        <strain evidence="20">SB41UT1</strain>
    </source>
</reference>
<feature type="active site" description="Proton acceptor" evidence="13 14">
    <location>
        <position position="201"/>
    </location>
</feature>
<evidence type="ECO:0000256" key="9">
    <source>
        <dbReference type="ARBA" id="ARBA00052716"/>
    </source>
</evidence>
<feature type="binding site" evidence="15">
    <location>
        <position position="118"/>
    </location>
    <ligand>
        <name>substrate</name>
    </ligand>
</feature>
<comment type="similarity">
    <text evidence="1 13 17">Belongs to the NAD-dependent glycerol-3-phosphate dehydrogenase family.</text>
</comment>
<dbReference type="GO" id="GO:0141152">
    <property type="term" value="F:glycerol-3-phosphate dehydrogenase (NAD+) activity"/>
    <property type="evidence" value="ECO:0007669"/>
    <property type="project" value="RHEA"/>
</dbReference>
<evidence type="ECO:0000256" key="4">
    <source>
        <dbReference type="ARBA" id="ARBA00023002"/>
    </source>
</evidence>
<feature type="binding site" evidence="16">
    <location>
        <position position="265"/>
    </location>
    <ligand>
        <name>NAD(+)</name>
        <dbReference type="ChEBI" id="CHEBI:57540"/>
    </ligand>
</feature>
<sequence>MTSPVTDSTPEFQPCTITVLGGGSFGTALADIAARKGHVVRQWMRSEEQAAEMNRTHINQRYLPEYEVSEQIEATSNFDYAVSGCDLIFVAIPSQHFRSVVSRLQGKVGEAMIISTTKGVEAETFDLMSEILHEEVPGSRIGVLSGPNLAKEIMARQITATVIASEDEELCQLVQDILHCDYFRVYSNHDRYGVELGGALKNIYAIVAGLATALGMGDNTRSMLITRGLAEMSRFAVKLGANPLTFLGLAGVGDLIVTCESRLSRNFRVGYALGEGKSLEQAQQELGQVAEGVNTLSLVRAKAREMDVYMPIVDGLYAIIIENKNIRDVTSTMMMREQKTDVEFLLQDNIMAQNSVTH</sequence>
<feature type="binding site" evidence="13">
    <location>
        <position position="264"/>
    </location>
    <ligand>
        <name>sn-glycerol 3-phosphate</name>
        <dbReference type="ChEBI" id="CHEBI:57597"/>
    </ligand>
</feature>
<dbReference type="InterPro" id="IPR006109">
    <property type="entry name" value="G3P_DH_NAD-dep_C"/>
</dbReference>
<keyword evidence="13" id="KW-0963">Cytoplasm</keyword>
<keyword evidence="4 13" id="KW-0560">Oxidoreductase</keyword>
<feature type="binding site" evidence="16">
    <location>
        <begin position="21"/>
        <end position="26"/>
    </location>
    <ligand>
        <name>NAD(+)</name>
        <dbReference type="ChEBI" id="CHEBI:57540"/>
    </ligand>
</feature>
<keyword evidence="21" id="KW-1185">Reference proteome</keyword>
<feature type="binding site" evidence="13">
    <location>
        <position position="265"/>
    </location>
    <ligand>
        <name>NADPH</name>
        <dbReference type="ChEBI" id="CHEBI:57783"/>
    </ligand>
</feature>
<dbReference type="PANTHER" id="PTHR11728">
    <property type="entry name" value="GLYCEROL-3-PHOSPHATE DEHYDROGENASE"/>
    <property type="match status" value="1"/>
</dbReference>
<dbReference type="GO" id="GO:0005975">
    <property type="term" value="P:carbohydrate metabolic process"/>
    <property type="evidence" value="ECO:0007669"/>
    <property type="project" value="InterPro"/>
</dbReference>
<keyword evidence="13" id="KW-0547">Nucleotide-binding</keyword>
<dbReference type="AlphaFoldDB" id="A0A1X7AKJ6"/>
<feature type="binding site" evidence="13">
    <location>
        <position position="254"/>
    </location>
    <ligand>
        <name>sn-glycerol 3-phosphate</name>
        <dbReference type="ChEBI" id="CHEBI:57597"/>
    </ligand>
</feature>
<comment type="catalytic activity">
    <reaction evidence="9">
        <text>sn-glycerol 3-phosphate + NADP(+) = dihydroxyacetone phosphate + NADPH + H(+)</text>
        <dbReference type="Rhea" id="RHEA:11096"/>
        <dbReference type="ChEBI" id="CHEBI:15378"/>
        <dbReference type="ChEBI" id="CHEBI:57597"/>
        <dbReference type="ChEBI" id="CHEBI:57642"/>
        <dbReference type="ChEBI" id="CHEBI:57783"/>
        <dbReference type="ChEBI" id="CHEBI:58349"/>
        <dbReference type="EC" id="1.1.1.94"/>
    </reaction>
    <physiologicalReaction direction="right-to-left" evidence="9">
        <dbReference type="Rhea" id="RHEA:11098"/>
    </physiologicalReaction>
</comment>
<comment type="subcellular location">
    <subcellularLocation>
        <location evidence="13">Cytoplasm</location>
    </subcellularLocation>
</comment>
<proteinExistence type="inferred from homology"/>
<dbReference type="GO" id="GO:0141153">
    <property type="term" value="F:glycerol-3-phosphate dehydrogenase (NADP+) activity"/>
    <property type="evidence" value="ECO:0007669"/>
    <property type="project" value="RHEA"/>
</dbReference>
<keyword evidence="7 13" id="KW-0594">Phospholipid biosynthesis</keyword>
<evidence type="ECO:0000313" key="20">
    <source>
        <dbReference type="EMBL" id="SMA47393.1"/>
    </source>
</evidence>
<accession>A0A1X7AKJ6</accession>
<evidence type="ECO:0000256" key="1">
    <source>
        <dbReference type="ARBA" id="ARBA00011009"/>
    </source>
</evidence>
<comment type="catalytic activity">
    <reaction evidence="13">
        <text>sn-glycerol 3-phosphate + NAD(+) = dihydroxyacetone phosphate + NADH + H(+)</text>
        <dbReference type="Rhea" id="RHEA:11092"/>
        <dbReference type="ChEBI" id="CHEBI:15378"/>
        <dbReference type="ChEBI" id="CHEBI:57540"/>
        <dbReference type="ChEBI" id="CHEBI:57597"/>
        <dbReference type="ChEBI" id="CHEBI:57642"/>
        <dbReference type="ChEBI" id="CHEBI:57945"/>
        <dbReference type="EC" id="1.1.1.94"/>
    </reaction>
</comment>
<feature type="binding site" evidence="13">
    <location>
        <position position="291"/>
    </location>
    <ligand>
        <name>NADPH</name>
        <dbReference type="ChEBI" id="CHEBI:57783"/>
    </ligand>
</feature>
<dbReference type="InterPro" id="IPR036291">
    <property type="entry name" value="NAD(P)-bd_dom_sf"/>
</dbReference>
<evidence type="ECO:0000256" key="3">
    <source>
        <dbReference type="ARBA" id="ARBA00022857"/>
    </source>
</evidence>
<keyword evidence="2 13" id="KW-0444">Lipid biosynthesis</keyword>
<dbReference type="PANTHER" id="PTHR11728:SF1">
    <property type="entry name" value="GLYCEROL-3-PHOSPHATE DEHYDROGENASE [NAD(+)] 2, CHLOROPLASTIC"/>
    <property type="match status" value="1"/>
</dbReference>
<feature type="domain" description="Glycerol-3-phosphate dehydrogenase NAD-dependent N-terminal" evidence="18">
    <location>
        <begin position="17"/>
        <end position="170"/>
    </location>
</feature>
<dbReference type="NCBIfam" id="NF000946">
    <property type="entry name" value="PRK00094.2-4"/>
    <property type="match status" value="1"/>
</dbReference>
<keyword evidence="6 13" id="KW-0443">Lipid metabolism</keyword>
<dbReference type="Gene3D" id="1.10.1040.10">
    <property type="entry name" value="N-(1-d-carboxylethyl)-l-norvaline Dehydrogenase, domain 2"/>
    <property type="match status" value="1"/>
</dbReference>
<evidence type="ECO:0000256" key="12">
    <source>
        <dbReference type="ARBA" id="ARBA00080511"/>
    </source>
</evidence>
<evidence type="ECO:0000256" key="16">
    <source>
        <dbReference type="PIRSR" id="PIRSR000114-3"/>
    </source>
</evidence>
<feature type="binding site" evidence="13">
    <location>
        <position position="25"/>
    </location>
    <ligand>
        <name>NADPH</name>
        <dbReference type="ChEBI" id="CHEBI:57783"/>
    </ligand>
</feature>
<evidence type="ECO:0000256" key="8">
    <source>
        <dbReference type="ARBA" id="ARBA00023264"/>
    </source>
</evidence>
<organism evidence="20 21">
    <name type="scientific">Parendozoicomonas haliclonae</name>
    <dbReference type="NCBI Taxonomy" id="1960125"/>
    <lineage>
        <taxon>Bacteria</taxon>
        <taxon>Pseudomonadati</taxon>
        <taxon>Pseudomonadota</taxon>
        <taxon>Gammaproteobacteria</taxon>
        <taxon>Oceanospirillales</taxon>
        <taxon>Endozoicomonadaceae</taxon>
        <taxon>Parendozoicomonas</taxon>
    </lineage>
</organism>
<dbReference type="Gene3D" id="3.40.50.720">
    <property type="entry name" value="NAD(P)-binding Rossmann-like Domain"/>
    <property type="match status" value="1"/>
</dbReference>
<comment type="function">
    <text evidence="13">Catalyzes the reduction of the glycolytic intermediate dihydroxyacetone phosphate (DHAP) to sn-glycerol 3-phosphate (G3P), the key precursor for phospholipid synthesis.</text>
</comment>
<dbReference type="FunFam" id="1.10.1040.10:FF:000001">
    <property type="entry name" value="Glycerol-3-phosphate dehydrogenase [NAD(P)+]"/>
    <property type="match status" value="1"/>
</dbReference>
<feature type="binding site" evidence="13">
    <location>
        <position position="118"/>
    </location>
    <ligand>
        <name>NADPH</name>
        <dbReference type="ChEBI" id="CHEBI:57783"/>
    </ligand>
</feature>
<keyword evidence="8 13" id="KW-1208">Phospholipid metabolism</keyword>
<dbReference type="NCBIfam" id="NF000940">
    <property type="entry name" value="PRK00094.1-2"/>
    <property type="match status" value="1"/>
</dbReference>
<keyword evidence="3 13" id="KW-0521">NADP</keyword>
<feature type="binding site" evidence="13">
    <location>
        <position position="265"/>
    </location>
    <ligand>
        <name>sn-glycerol 3-phosphate</name>
        <dbReference type="ChEBI" id="CHEBI:57597"/>
    </ligand>
</feature>
<evidence type="ECO:0000259" key="18">
    <source>
        <dbReference type="Pfam" id="PF01210"/>
    </source>
</evidence>
<keyword evidence="5 13" id="KW-0520">NAD</keyword>
<feature type="binding site" evidence="13">
    <location>
        <position position="118"/>
    </location>
    <ligand>
        <name>sn-glycerol 3-phosphate</name>
        <dbReference type="ChEBI" id="CHEBI:57597"/>
    </ligand>
</feature>
<feature type="binding site" evidence="13">
    <location>
        <position position="289"/>
    </location>
    <ligand>
        <name>NADPH</name>
        <dbReference type="ChEBI" id="CHEBI:57783"/>
    </ligand>
</feature>
<dbReference type="SUPFAM" id="SSF48179">
    <property type="entry name" value="6-phosphogluconate dehydrogenase C-terminal domain-like"/>
    <property type="match status" value="1"/>
</dbReference>
<dbReference type="PRINTS" id="PR00077">
    <property type="entry name" value="GPDHDRGNASE"/>
</dbReference>
<dbReference type="HAMAP" id="MF_00394">
    <property type="entry name" value="NAD_Glyc3P_dehydrog"/>
    <property type="match status" value="1"/>
</dbReference>
<dbReference type="Pfam" id="PF01210">
    <property type="entry name" value="NAD_Gly3P_dh_N"/>
    <property type="match status" value="1"/>
</dbReference>
<dbReference type="NCBIfam" id="NF000942">
    <property type="entry name" value="PRK00094.1-4"/>
    <property type="match status" value="1"/>
</dbReference>
<name>A0A1X7AKJ6_9GAMM</name>
<dbReference type="InterPro" id="IPR008927">
    <property type="entry name" value="6-PGluconate_DH-like_C_sf"/>
</dbReference>
<evidence type="ECO:0000256" key="14">
    <source>
        <dbReference type="PIRSR" id="PIRSR000114-1"/>
    </source>
</evidence>
<protein>
    <recommendedName>
        <fullName evidence="11 13">Glycerol-3-phosphate dehydrogenase [NAD(P)+]</fullName>
        <ecNumber evidence="10 13">1.1.1.94</ecNumber>
    </recommendedName>
    <alternativeName>
        <fullName evidence="13">NAD(P)(+)-dependent glycerol-3-phosphate dehydrogenase</fullName>
    </alternativeName>
    <alternativeName>
        <fullName evidence="12 13">NAD(P)H-dependent dihydroxyacetone-phosphate reductase</fullName>
    </alternativeName>
</protein>
<gene>
    <name evidence="13 20" type="primary">gpsA</name>
    <name evidence="20" type="ORF">EHSB41UT_02402</name>
</gene>
<dbReference type="GO" id="GO:0051287">
    <property type="term" value="F:NAD binding"/>
    <property type="evidence" value="ECO:0007669"/>
    <property type="project" value="InterPro"/>
</dbReference>
<dbReference type="GO" id="GO:0046474">
    <property type="term" value="P:glycerophospholipid biosynthetic process"/>
    <property type="evidence" value="ECO:0007669"/>
    <property type="project" value="TreeGrafter"/>
</dbReference>
<feature type="binding site" evidence="13">
    <location>
        <position position="201"/>
    </location>
    <ligand>
        <name>sn-glycerol 3-phosphate</name>
        <dbReference type="ChEBI" id="CHEBI:57597"/>
    </ligand>
</feature>
<evidence type="ECO:0000256" key="6">
    <source>
        <dbReference type="ARBA" id="ARBA00023098"/>
    </source>
</evidence>
<dbReference type="GO" id="GO:0046167">
    <property type="term" value="P:glycerol-3-phosphate biosynthetic process"/>
    <property type="evidence" value="ECO:0007669"/>
    <property type="project" value="UniProtKB-UniRule"/>
</dbReference>
<evidence type="ECO:0000256" key="5">
    <source>
        <dbReference type="ARBA" id="ARBA00023027"/>
    </source>
</evidence>
<evidence type="ECO:0000256" key="10">
    <source>
        <dbReference type="ARBA" id="ARBA00066687"/>
    </source>
</evidence>
<feature type="binding site" evidence="13">
    <location>
        <position position="146"/>
    </location>
    <ligand>
        <name>sn-glycerol 3-phosphate</name>
        <dbReference type="ChEBI" id="CHEBI:57597"/>
    </ligand>
</feature>
<dbReference type="EC" id="1.1.1.94" evidence="10 13"/>
<feature type="binding site" evidence="16">
    <location>
        <position position="150"/>
    </location>
    <ligand>
        <name>NAD(+)</name>
        <dbReference type="ChEBI" id="CHEBI:57540"/>
    </ligand>
</feature>
<dbReference type="UniPathway" id="UPA00940"/>
<evidence type="ECO:0000313" key="21">
    <source>
        <dbReference type="Proteomes" id="UP000196573"/>
    </source>
</evidence>
<evidence type="ECO:0000256" key="17">
    <source>
        <dbReference type="RuleBase" id="RU000437"/>
    </source>
</evidence>
<evidence type="ECO:0000256" key="13">
    <source>
        <dbReference type="HAMAP-Rule" id="MF_00394"/>
    </source>
</evidence>
<dbReference type="InterPro" id="IPR006168">
    <property type="entry name" value="G3P_DH_NAD-dep"/>
</dbReference>
<evidence type="ECO:0000256" key="2">
    <source>
        <dbReference type="ARBA" id="ARBA00022516"/>
    </source>
</evidence>
<feature type="domain" description="Glycerol-3-phosphate dehydrogenase NAD-dependent C-terminal" evidence="19">
    <location>
        <begin position="190"/>
        <end position="329"/>
    </location>
</feature>
<dbReference type="SUPFAM" id="SSF51735">
    <property type="entry name" value="NAD(P)-binding Rossmann-fold domains"/>
    <property type="match status" value="1"/>
</dbReference>
<dbReference type="PIRSF" id="PIRSF000114">
    <property type="entry name" value="Glycerol-3-P_dh"/>
    <property type="match status" value="1"/>
</dbReference>
<comment type="caution">
    <text evidence="13">Lacks conserved residue(s) required for the propagation of feature annotation.</text>
</comment>
<dbReference type="InterPro" id="IPR013328">
    <property type="entry name" value="6PGD_dom2"/>
</dbReference>
<feature type="binding site" evidence="13">
    <location>
        <position position="150"/>
    </location>
    <ligand>
        <name>NADPH</name>
        <dbReference type="ChEBI" id="CHEBI:57783"/>
    </ligand>
</feature>
<dbReference type="Pfam" id="PF07479">
    <property type="entry name" value="NAD_Gly3P_dh_C"/>
    <property type="match status" value="1"/>
</dbReference>
<dbReference type="FunFam" id="3.40.50.720:FF:000019">
    <property type="entry name" value="Glycerol-3-phosphate dehydrogenase [NAD(P)+]"/>
    <property type="match status" value="1"/>
</dbReference>
<dbReference type="EMBL" id="FWPT01000005">
    <property type="protein sequence ID" value="SMA47393.1"/>
    <property type="molecule type" value="Genomic_DNA"/>
</dbReference>
<feature type="binding site" evidence="15">
    <location>
        <begin position="265"/>
        <end position="266"/>
    </location>
    <ligand>
        <name>substrate</name>
    </ligand>
</feature>
<evidence type="ECO:0000256" key="15">
    <source>
        <dbReference type="PIRSR" id="PIRSR000114-2"/>
    </source>
</evidence>